<proteinExistence type="predicted"/>
<reference evidence="1 2" key="1">
    <citation type="journal article" date="2014" name="Genome Announc.">
        <title>Draft Genome Sequence of Bacteroides reticulotermitis Strain JCM 10512T, Isolated from the Gut of a Termite.</title>
        <authorList>
            <person name="Yuki M."/>
            <person name="Oshima K."/>
            <person name="Suda W."/>
            <person name="Sakamoto M."/>
            <person name="Iida T."/>
            <person name="Hattori M."/>
            <person name="Ohkuma M."/>
        </authorList>
    </citation>
    <scope>NUCLEOTIDE SEQUENCE [LARGE SCALE GENOMIC DNA]</scope>
    <source>
        <strain evidence="1 2">JCM 10512</strain>
    </source>
</reference>
<dbReference type="Proteomes" id="UP000019131">
    <property type="component" value="Unassembled WGS sequence"/>
</dbReference>
<accession>W4UNZ0</accession>
<sequence length="83" mass="9826">MHQSSRIMELIDRLNGPEYIRYLMTQKNACLHVKEELFGSKTLFVWMSLFRTSINTECFTGFYSLKKSCETFEIIPSFSHLNH</sequence>
<dbReference type="EMBL" id="BAIV01000002">
    <property type="protein sequence ID" value="GAE82234.1"/>
    <property type="molecule type" value="Genomic_DNA"/>
</dbReference>
<organism evidence="1 2">
    <name type="scientific">Bacteroides reticulotermitis JCM 10512</name>
    <dbReference type="NCBI Taxonomy" id="1445607"/>
    <lineage>
        <taxon>Bacteria</taxon>
        <taxon>Pseudomonadati</taxon>
        <taxon>Bacteroidota</taxon>
        <taxon>Bacteroidia</taxon>
        <taxon>Bacteroidales</taxon>
        <taxon>Bacteroidaceae</taxon>
        <taxon>Bacteroides</taxon>
    </lineage>
</organism>
<evidence type="ECO:0000313" key="1">
    <source>
        <dbReference type="EMBL" id="GAE82234.1"/>
    </source>
</evidence>
<protein>
    <submittedName>
        <fullName evidence="1">Uncharacterized protein</fullName>
    </submittedName>
</protein>
<dbReference type="STRING" id="1445607.JCM10512_421"/>
<keyword evidence="2" id="KW-1185">Reference proteome</keyword>
<name>W4UNZ0_9BACE</name>
<evidence type="ECO:0000313" key="2">
    <source>
        <dbReference type="Proteomes" id="UP000019131"/>
    </source>
</evidence>
<comment type="caution">
    <text evidence="1">The sequence shown here is derived from an EMBL/GenBank/DDBJ whole genome shotgun (WGS) entry which is preliminary data.</text>
</comment>
<gene>
    <name evidence="1" type="ORF">JCM10512_421</name>
</gene>
<dbReference type="AlphaFoldDB" id="W4UNZ0"/>